<evidence type="ECO:0000313" key="2">
    <source>
        <dbReference type="Proteomes" id="UP000428328"/>
    </source>
</evidence>
<dbReference type="AlphaFoldDB" id="A0A6I6JAH2"/>
<reference evidence="1 2" key="1">
    <citation type="submission" date="2019-11" db="EMBL/GenBank/DDBJ databases">
        <authorList>
            <person name="Zheng R.K."/>
            <person name="Sun C.M."/>
        </authorList>
    </citation>
    <scope>NUCLEOTIDE SEQUENCE [LARGE SCALE GENOMIC DNA]</scope>
    <source>
        <strain evidence="1 2">SRB007</strain>
    </source>
</reference>
<protein>
    <recommendedName>
        <fullName evidence="3">N-acetyltransferase domain-containing protein</fullName>
    </recommendedName>
</protein>
<evidence type="ECO:0000313" key="1">
    <source>
        <dbReference type="EMBL" id="QGY39695.1"/>
    </source>
</evidence>
<organism evidence="1 2">
    <name type="scientific">Pseudodesulfovibrio cashew</name>
    <dbReference type="NCBI Taxonomy" id="2678688"/>
    <lineage>
        <taxon>Bacteria</taxon>
        <taxon>Pseudomonadati</taxon>
        <taxon>Thermodesulfobacteriota</taxon>
        <taxon>Desulfovibrionia</taxon>
        <taxon>Desulfovibrionales</taxon>
        <taxon>Desulfovibrionaceae</taxon>
    </lineage>
</organism>
<evidence type="ECO:0008006" key="3">
    <source>
        <dbReference type="Google" id="ProtNLM"/>
    </source>
</evidence>
<keyword evidence="2" id="KW-1185">Reference proteome</keyword>
<dbReference type="EMBL" id="CP046400">
    <property type="protein sequence ID" value="QGY39695.1"/>
    <property type="molecule type" value="Genomic_DNA"/>
</dbReference>
<name>A0A6I6JAH2_9BACT</name>
<accession>A0A6I6JAH2</accession>
<dbReference type="Proteomes" id="UP000428328">
    <property type="component" value="Chromosome"/>
</dbReference>
<proteinExistence type="predicted"/>
<gene>
    <name evidence="1" type="ORF">GM415_06035</name>
</gene>
<dbReference type="RefSeq" id="WP_158946920.1">
    <property type="nucleotide sequence ID" value="NZ_CP046400.1"/>
</dbReference>
<sequence length="120" mass="14111">MSVDELTRRPSCMSHFPDDEDYRWLRLHEEGEVYGYAAFREREDALELHLTLARWGPGVRRGVREDAKWLKTEARRLGKSKIIGVRINTLGDFDPRLFRFARLFGFTDCCVLQTATLYLE</sequence>
<dbReference type="KEGG" id="psel:GM415_06035"/>